<comment type="caution">
    <text evidence="2">The sequence shown here is derived from an EMBL/GenBank/DDBJ whole genome shotgun (WGS) entry which is preliminary data.</text>
</comment>
<reference evidence="2 3" key="1">
    <citation type="journal article" date="2019" name="Microorganisms">
        <title>Systematic Affiliation and Genome Analysis of Subtercola vilae DB165(T) with Particular Emphasis on Cold Adaptation of an Isolate from a High-Altitude Cold Volcano Lake.</title>
        <authorList>
            <person name="Villalobos A.S."/>
            <person name="Wiese J."/>
            <person name="Imhoff J.F."/>
            <person name="Dorador C."/>
            <person name="Keller A."/>
            <person name="Hentschel U."/>
        </authorList>
    </citation>
    <scope>NUCLEOTIDE SEQUENCE [LARGE SCALE GENOMIC DNA]</scope>
    <source>
        <strain evidence="2 3">DB165</strain>
    </source>
</reference>
<dbReference type="AlphaFoldDB" id="A0A4T2C0H6"/>
<name>A0A4T2C0H6_9MICO</name>
<dbReference type="Proteomes" id="UP000306192">
    <property type="component" value="Unassembled WGS sequence"/>
</dbReference>
<evidence type="ECO:0000313" key="3">
    <source>
        <dbReference type="Proteomes" id="UP000306192"/>
    </source>
</evidence>
<evidence type="ECO:0000259" key="1">
    <source>
        <dbReference type="Pfam" id="PF05305"/>
    </source>
</evidence>
<sequence length="119" mass="12644">MMFSAGEWVRNHFFLACLGFVALLLVGISVSSVFATHSGNSWNQQFLSSVRSGSNGEDAGRTDADLIALGNSGCTELKSGRATLSSLTNELIAKGYGADLSNAVVEAAEHQFCPRWTGR</sequence>
<dbReference type="Pfam" id="PF05305">
    <property type="entry name" value="DUF732"/>
    <property type="match status" value="1"/>
</dbReference>
<keyword evidence="3" id="KW-1185">Reference proteome</keyword>
<gene>
    <name evidence="2" type="ORF">D4765_07660</name>
</gene>
<accession>A0A4T2C0H6</accession>
<evidence type="ECO:0000313" key="2">
    <source>
        <dbReference type="EMBL" id="TIH37655.1"/>
    </source>
</evidence>
<dbReference type="RefSeq" id="WP_136641698.1">
    <property type="nucleotide sequence ID" value="NZ_QYRT01000011.1"/>
</dbReference>
<organism evidence="2 3">
    <name type="scientific">Subtercola vilae</name>
    <dbReference type="NCBI Taxonomy" id="2056433"/>
    <lineage>
        <taxon>Bacteria</taxon>
        <taxon>Bacillati</taxon>
        <taxon>Actinomycetota</taxon>
        <taxon>Actinomycetes</taxon>
        <taxon>Micrococcales</taxon>
        <taxon>Microbacteriaceae</taxon>
        <taxon>Subtercola</taxon>
    </lineage>
</organism>
<feature type="domain" description="DUF732" evidence="1">
    <location>
        <begin position="44"/>
        <end position="114"/>
    </location>
</feature>
<dbReference type="EMBL" id="QYRT01000011">
    <property type="protein sequence ID" value="TIH37655.1"/>
    <property type="molecule type" value="Genomic_DNA"/>
</dbReference>
<proteinExistence type="predicted"/>
<dbReference type="InterPro" id="IPR007969">
    <property type="entry name" value="DUF732"/>
</dbReference>
<protein>
    <recommendedName>
        <fullName evidence="1">DUF732 domain-containing protein</fullName>
    </recommendedName>
</protein>